<name>A0A1G2CJ84_9BACT</name>
<sequence>MEIVFTKHAQEKFGILRRHGFRISERKVRKTMEMPEYIDRSRAPLLIAQAEFDSTRVVRVVYKEEFGVKKIITFYPGRKQQYGKRQK</sequence>
<gene>
    <name evidence="1" type="ORF">A2946_00950</name>
</gene>
<evidence type="ECO:0000313" key="2">
    <source>
        <dbReference type="Proteomes" id="UP000178348"/>
    </source>
</evidence>
<evidence type="ECO:0000313" key="1">
    <source>
        <dbReference type="EMBL" id="OGZ01466.1"/>
    </source>
</evidence>
<reference evidence="1 2" key="1">
    <citation type="journal article" date="2016" name="Nat. Commun.">
        <title>Thousands of microbial genomes shed light on interconnected biogeochemical processes in an aquifer system.</title>
        <authorList>
            <person name="Anantharaman K."/>
            <person name="Brown C.T."/>
            <person name="Hug L.A."/>
            <person name="Sharon I."/>
            <person name="Castelle C.J."/>
            <person name="Probst A.J."/>
            <person name="Thomas B.C."/>
            <person name="Singh A."/>
            <person name="Wilkins M.J."/>
            <person name="Karaoz U."/>
            <person name="Brodie E.L."/>
            <person name="Williams K.H."/>
            <person name="Hubbard S.S."/>
            <person name="Banfield J.F."/>
        </authorList>
    </citation>
    <scope>NUCLEOTIDE SEQUENCE [LARGE SCALE GENOMIC DNA]</scope>
</reference>
<protein>
    <recommendedName>
        <fullName evidence="3">DUF4258 domain-containing protein</fullName>
    </recommendedName>
</protein>
<proteinExistence type="predicted"/>
<dbReference type="EMBL" id="MHLB01000037">
    <property type="protein sequence ID" value="OGZ01466.1"/>
    <property type="molecule type" value="Genomic_DNA"/>
</dbReference>
<evidence type="ECO:0008006" key="3">
    <source>
        <dbReference type="Google" id="ProtNLM"/>
    </source>
</evidence>
<organism evidence="1 2">
    <name type="scientific">Candidatus Liptonbacteria bacterium RIFCSPLOWO2_01_FULL_53_13</name>
    <dbReference type="NCBI Taxonomy" id="1798651"/>
    <lineage>
        <taxon>Bacteria</taxon>
        <taxon>Candidatus Liptoniibacteriota</taxon>
    </lineage>
</organism>
<accession>A0A1G2CJ84</accession>
<dbReference type="Proteomes" id="UP000178348">
    <property type="component" value="Unassembled WGS sequence"/>
</dbReference>
<comment type="caution">
    <text evidence="1">The sequence shown here is derived from an EMBL/GenBank/DDBJ whole genome shotgun (WGS) entry which is preliminary data.</text>
</comment>
<dbReference type="AlphaFoldDB" id="A0A1G2CJ84"/>